<evidence type="ECO:0000313" key="4">
    <source>
        <dbReference type="Proteomes" id="UP000075714"/>
    </source>
</evidence>
<keyword evidence="2" id="KW-0472">Membrane</keyword>
<gene>
    <name evidence="3" type="ORF">GPECTOR_119g401</name>
</gene>
<proteinExistence type="predicted"/>
<feature type="transmembrane region" description="Helical" evidence="2">
    <location>
        <begin position="413"/>
        <end position="433"/>
    </location>
</feature>
<feature type="transmembrane region" description="Helical" evidence="2">
    <location>
        <begin position="175"/>
        <end position="198"/>
    </location>
</feature>
<keyword evidence="4" id="KW-1185">Reference proteome</keyword>
<name>A0A150G0C7_GONPE</name>
<feature type="transmembrane region" description="Helical" evidence="2">
    <location>
        <begin position="513"/>
        <end position="534"/>
    </location>
</feature>
<feature type="region of interest" description="Disordered" evidence="1">
    <location>
        <begin position="296"/>
        <end position="390"/>
    </location>
</feature>
<organism evidence="3 4">
    <name type="scientific">Gonium pectorale</name>
    <name type="common">Green alga</name>
    <dbReference type="NCBI Taxonomy" id="33097"/>
    <lineage>
        <taxon>Eukaryota</taxon>
        <taxon>Viridiplantae</taxon>
        <taxon>Chlorophyta</taxon>
        <taxon>core chlorophytes</taxon>
        <taxon>Chlorophyceae</taxon>
        <taxon>CS clade</taxon>
        <taxon>Chlamydomonadales</taxon>
        <taxon>Volvocaceae</taxon>
        <taxon>Gonium</taxon>
    </lineage>
</organism>
<feature type="compositionally biased region" description="Low complexity" evidence="1">
    <location>
        <begin position="367"/>
        <end position="378"/>
    </location>
</feature>
<evidence type="ECO:0000256" key="1">
    <source>
        <dbReference type="SAM" id="MobiDB-lite"/>
    </source>
</evidence>
<dbReference type="AlphaFoldDB" id="A0A150G0C7"/>
<keyword evidence="2" id="KW-1133">Transmembrane helix</keyword>
<dbReference type="Proteomes" id="UP000075714">
    <property type="component" value="Unassembled WGS sequence"/>
</dbReference>
<dbReference type="EMBL" id="LSYV01000119">
    <property type="protein sequence ID" value="KXZ42770.1"/>
    <property type="molecule type" value="Genomic_DNA"/>
</dbReference>
<accession>A0A150G0C7</accession>
<comment type="caution">
    <text evidence="3">The sequence shown here is derived from an EMBL/GenBank/DDBJ whole genome shotgun (WGS) entry which is preliminary data.</text>
</comment>
<keyword evidence="2" id="KW-0812">Transmembrane</keyword>
<evidence type="ECO:0000313" key="3">
    <source>
        <dbReference type="EMBL" id="KXZ42770.1"/>
    </source>
</evidence>
<evidence type="ECO:0000256" key="2">
    <source>
        <dbReference type="SAM" id="Phobius"/>
    </source>
</evidence>
<sequence length="607" mass="64832">MESLKQLIEFKEGVGMRSVSVLNCGVQGDFGAVWQTYLSGVQMVNLSGNALTGDFTTIDSFDSVCTPDFAGDDYADPDCTSASIYVLDVSRNALAGTVSTGAALGDDITDAVCSTGCISLVMAPGIMRPEVLCMAPLVVYALDNPALRFRDGARFASGYVVGDPTNWCFQPASRWVLPVMWSVFLVMLAGTLAITLYARLRLKRVPFRMQPPPSFDVLARGPEVGPLPVPGTLSKRASAAAISSYASLPGDAGAVEMAERQAMIPKSSGAARNLGLVFGEAASYGGAGETGGAMLPVSTVPADAQDPTSAARAARKGRPGRADPEGMRVALTAGLAGSSPGPSGTFDLEASGPDELEDPGPRGATLGSRAAAAAAGGRASEGGRRGGGEEEGSWRAWFRAVLSRALDILWMELRTLLILGMFGLECYWAYSLILYRGGWQLLVLIPNYVEHTLAGIAMLRAFMAGTHGRWKYVAPVPLLPFSMASVYLVYGFFAYPFGWADFGPVSWEKFIDLMDSCGVLSSTCWAIFSSLAYWQGNSVSTSYQYFNTDIFVGMMLMCFTDLLSTAHHLASTLQVPFKQWLRKELDVRLIKVEVDKSHRLVAGDGDL</sequence>
<feature type="transmembrane region" description="Helical" evidence="2">
    <location>
        <begin position="472"/>
        <end position="493"/>
    </location>
</feature>
<dbReference type="OrthoDB" id="537336at2759"/>
<protein>
    <submittedName>
        <fullName evidence="3">Uncharacterized protein</fullName>
    </submittedName>
</protein>
<reference evidence="4" key="1">
    <citation type="journal article" date="2016" name="Nat. Commun.">
        <title>The Gonium pectorale genome demonstrates co-option of cell cycle regulation during the evolution of multicellularity.</title>
        <authorList>
            <person name="Hanschen E.R."/>
            <person name="Marriage T.N."/>
            <person name="Ferris P.J."/>
            <person name="Hamaji T."/>
            <person name="Toyoda A."/>
            <person name="Fujiyama A."/>
            <person name="Neme R."/>
            <person name="Noguchi H."/>
            <person name="Minakuchi Y."/>
            <person name="Suzuki M."/>
            <person name="Kawai-Toyooka H."/>
            <person name="Smith D.R."/>
            <person name="Sparks H."/>
            <person name="Anderson J."/>
            <person name="Bakaric R."/>
            <person name="Luria V."/>
            <person name="Karger A."/>
            <person name="Kirschner M.W."/>
            <person name="Durand P.M."/>
            <person name="Michod R.E."/>
            <person name="Nozaki H."/>
            <person name="Olson B.J."/>
        </authorList>
    </citation>
    <scope>NUCLEOTIDE SEQUENCE [LARGE SCALE GENOMIC DNA]</scope>
    <source>
        <strain evidence="4">NIES-2863</strain>
    </source>
</reference>
<feature type="transmembrane region" description="Helical" evidence="2">
    <location>
        <begin position="439"/>
        <end position="460"/>
    </location>
</feature>
<feature type="transmembrane region" description="Helical" evidence="2">
    <location>
        <begin position="546"/>
        <end position="570"/>
    </location>
</feature>